<dbReference type="HOGENOM" id="CLU_1354669_0_0_1"/>
<dbReference type="AlphaFoldDB" id="W9NC67"/>
<reference evidence="7" key="2">
    <citation type="submission" date="2012-05" db="EMBL/GenBank/DDBJ databases">
        <title>Annotation of the Genome Sequence of Fusarium oxysporum HDV247.</title>
        <authorList>
            <consortium name="The Broad Institute Genomics Platform"/>
            <person name="Ma L.-J."/>
            <person name="Corby-Kistler H."/>
            <person name="Broz K."/>
            <person name="Gale L.R."/>
            <person name="Jonkers W."/>
            <person name="O'Donnell K."/>
            <person name="Ploetz R."/>
            <person name="Steinberg C."/>
            <person name="Schwartz D.C."/>
            <person name="VanEtten H."/>
            <person name="Zhou S."/>
            <person name="Young S.K."/>
            <person name="Zeng Q."/>
            <person name="Gargeya S."/>
            <person name="Fitzgerald M."/>
            <person name="Abouelleil A."/>
            <person name="Alvarado L."/>
            <person name="Chapman S.B."/>
            <person name="Gainer-Dewar J."/>
            <person name="Goldberg J."/>
            <person name="Griggs A."/>
            <person name="Gujja S."/>
            <person name="Hansen M."/>
            <person name="Howarth C."/>
            <person name="Imamovic A."/>
            <person name="Ireland A."/>
            <person name="Larimer J."/>
            <person name="McCowan C."/>
            <person name="Murphy C."/>
            <person name="Pearson M."/>
            <person name="Poon T.W."/>
            <person name="Priest M."/>
            <person name="Roberts A."/>
            <person name="Saif S."/>
            <person name="Shea T."/>
            <person name="Sykes S."/>
            <person name="Wortman J."/>
            <person name="Nusbaum C."/>
            <person name="Birren B."/>
        </authorList>
    </citation>
    <scope>NUCLEOTIDE SEQUENCE</scope>
    <source>
        <strain evidence="7">HDV247</strain>
    </source>
</reference>
<keyword evidence="2" id="KW-0479">Metal-binding</keyword>
<dbReference type="GO" id="GO:0005634">
    <property type="term" value="C:nucleus"/>
    <property type="evidence" value="ECO:0007669"/>
    <property type="project" value="UniProtKB-SubCell"/>
</dbReference>
<keyword evidence="4" id="KW-0804">Transcription</keyword>
<evidence type="ECO:0000256" key="5">
    <source>
        <dbReference type="ARBA" id="ARBA00023242"/>
    </source>
</evidence>
<dbReference type="PROSITE" id="PS00463">
    <property type="entry name" value="ZN2_CY6_FUNGAL_1"/>
    <property type="match status" value="1"/>
</dbReference>
<dbReference type="GO" id="GO:0008270">
    <property type="term" value="F:zinc ion binding"/>
    <property type="evidence" value="ECO:0007669"/>
    <property type="project" value="InterPro"/>
</dbReference>
<dbReference type="Pfam" id="PF00172">
    <property type="entry name" value="Zn_clus"/>
    <property type="match status" value="1"/>
</dbReference>
<dbReference type="PANTHER" id="PTHR47338:SF20">
    <property type="entry name" value="ZN(II)2CYS6 TRANSCRIPTION FACTOR (EUROFUNG)"/>
    <property type="match status" value="1"/>
</dbReference>
<dbReference type="InterPro" id="IPR050815">
    <property type="entry name" value="TF_fung"/>
</dbReference>
<dbReference type="CDD" id="cd00067">
    <property type="entry name" value="GAL4"/>
    <property type="match status" value="1"/>
</dbReference>
<dbReference type="Gene3D" id="4.10.240.10">
    <property type="entry name" value="Zn(2)-C6 fungal-type DNA-binding domain"/>
    <property type="match status" value="1"/>
</dbReference>
<organism evidence="7">
    <name type="scientific">Fusarium oxysporum f. sp. pisi HDV247</name>
    <dbReference type="NCBI Taxonomy" id="1080344"/>
    <lineage>
        <taxon>Eukaryota</taxon>
        <taxon>Fungi</taxon>
        <taxon>Dikarya</taxon>
        <taxon>Ascomycota</taxon>
        <taxon>Pezizomycotina</taxon>
        <taxon>Sordariomycetes</taxon>
        <taxon>Hypocreomycetidae</taxon>
        <taxon>Hypocreales</taxon>
        <taxon>Nectriaceae</taxon>
        <taxon>Fusarium</taxon>
        <taxon>Fusarium oxysporum species complex</taxon>
    </lineage>
</organism>
<sequence>MERKIACLRCRTRKKKCDRTYPACTACRQAGEPCHQLRRRNTKVTQFDQDPLAIKSEIRALHKRVAEMEARSTTNTLQHETSEIARIAHPSIFPDNSGLDASPTSMHAEAAISLSAPFDSLPNVQIGNDTLLWGDRFWLNMDSLCHFAPDLEAEDIPGSGVVGLDQPGTHGQSNIQAQPESSERTYLELYFQIINPQWPLFV</sequence>
<evidence type="ECO:0000256" key="4">
    <source>
        <dbReference type="ARBA" id="ARBA00023163"/>
    </source>
</evidence>
<reference evidence="7" key="1">
    <citation type="submission" date="2011-10" db="EMBL/GenBank/DDBJ databases">
        <title>The Genome Sequence of Fusarium oxysporum HDV247.</title>
        <authorList>
            <consortium name="The Broad Institute Genome Sequencing Platform"/>
            <person name="Ma L.-J."/>
            <person name="Gale L.R."/>
            <person name="Schwartz D.C."/>
            <person name="Zhou S."/>
            <person name="Corby-Kistler H."/>
            <person name="Young S.K."/>
            <person name="Zeng Q."/>
            <person name="Gargeya S."/>
            <person name="Fitzgerald M."/>
            <person name="Haas B."/>
            <person name="Abouelleil A."/>
            <person name="Alvarado L."/>
            <person name="Arachchi H.M."/>
            <person name="Berlin A."/>
            <person name="Brown A."/>
            <person name="Chapman S.B."/>
            <person name="Chen Z."/>
            <person name="Dunbar C."/>
            <person name="Freedman E."/>
            <person name="Gearin G."/>
            <person name="Goldberg J."/>
            <person name="Griggs A."/>
            <person name="Gujja S."/>
            <person name="Heiman D."/>
            <person name="Howarth C."/>
            <person name="Larson L."/>
            <person name="Lui A."/>
            <person name="MacDonald P.J.P."/>
            <person name="Montmayeur A."/>
            <person name="Murphy C."/>
            <person name="Neiman D."/>
            <person name="Pearson M."/>
            <person name="Priest M."/>
            <person name="Roberts A."/>
            <person name="Saif S."/>
            <person name="Shea T."/>
            <person name="Shenoy N."/>
            <person name="Sisk P."/>
            <person name="Stolte C."/>
            <person name="Sykes S."/>
            <person name="Wortman J."/>
            <person name="Nusbaum C."/>
            <person name="Birren B."/>
        </authorList>
    </citation>
    <scope>NUCLEOTIDE SEQUENCE [LARGE SCALE GENOMIC DNA]</scope>
    <source>
        <strain evidence="7">HDV247</strain>
    </source>
</reference>
<evidence type="ECO:0000313" key="7">
    <source>
        <dbReference type="EMBL" id="EXA30284.1"/>
    </source>
</evidence>
<accession>W9NC67</accession>
<proteinExistence type="predicted"/>
<dbReference type="InterPro" id="IPR001138">
    <property type="entry name" value="Zn2Cys6_DnaBD"/>
</dbReference>
<dbReference type="EMBL" id="JH651060">
    <property type="protein sequence ID" value="EXA30284.1"/>
    <property type="molecule type" value="Genomic_DNA"/>
</dbReference>
<keyword evidence="3" id="KW-0805">Transcription regulation</keyword>
<gene>
    <name evidence="7" type="ORF">FOVG_18315</name>
</gene>
<dbReference type="PROSITE" id="PS50048">
    <property type="entry name" value="ZN2_CY6_FUNGAL_2"/>
    <property type="match status" value="1"/>
</dbReference>
<feature type="domain" description="Zn(2)-C6 fungal-type" evidence="6">
    <location>
        <begin position="6"/>
        <end position="34"/>
    </location>
</feature>
<name>W9NC67_FUSOX</name>
<dbReference type="SUPFAM" id="SSF57701">
    <property type="entry name" value="Zn2/Cys6 DNA-binding domain"/>
    <property type="match status" value="1"/>
</dbReference>
<dbReference type="GO" id="GO:0000981">
    <property type="term" value="F:DNA-binding transcription factor activity, RNA polymerase II-specific"/>
    <property type="evidence" value="ECO:0007669"/>
    <property type="project" value="InterPro"/>
</dbReference>
<keyword evidence="5" id="KW-0539">Nucleus</keyword>
<dbReference type="PANTHER" id="PTHR47338">
    <property type="entry name" value="ZN(II)2CYS6 TRANSCRIPTION FACTOR (EUROFUNG)-RELATED"/>
    <property type="match status" value="1"/>
</dbReference>
<comment type="subcellular location">
    <subcellularLocation>
        <location evidence="1">Nucleus</location>
    </subcellularLocation>
</comment>
<dbReference type="SMART" id="SM00066">
    <property type="entry name" value="GAL4"/>
    <property type="match status" value="1"/>
</dbReference>
<dbReference type="Proteomes" id="UP000030751">
    <property type="component" value="Unassembled WGS sequence"/>
</dbReference>
<evidence type="ECO:0000256" key="1">
    <source>
        <dbReference type="ARBA" id="ARBA00004123"/>
    </source>
</evidence>
<evidence type="ECO:0000256" key="2">
    <source>
        <dbReference type="ARBA" id="ARBA00022723"/>
    </source>
</evidence>
<evidence type="ECO:0000259" key="6">
    <source>
        <dbReference type="PROSITE" id="PS50048"/>
    </source>
</evidence>
<protein>
    <recommendedName>
        <fullName evidence="6">Zn(2)-C6 fungal-type domain-containing protein</fullName>
    </recommendedName>
</protein>
<dbReference type="InterPro" id="IPR036864">
    <property type="entry name" value="Zn2-C6_fun-type_DNA-bd_sf"/>
</dbReference>
<evidence type="ECO:0000256" key="3">
    <source>
        <dbReference type="ARBA" id="ARBA00023015"/>
    </source>
</evidence>